<dbReference type="AlphaFoldDB" id="A0A068RZZ6"/>
<dbReference type="VEuPathDB" id="FungiDB:LCOR_05761.1"/>
<sequence length="127" mass="13809">MDLADSAPNLISTSSIFSFPSLPPIPNCCPIQVQLQPAIDCPGPTHHGKPAVILIQKALTEWLAHGVCTPPQHLRFLTLHLVWCTPLPRSTVTAFIPAVPISKVVIVSNSLRYLAAAWFTAFYVNSI</sequence>
<accession>A0A068RZZ6</accession>
<name>A0A068RZZ6_9FUNG</name>
<keyword evidence="2" id="KW-1185">Reference proteome</keyword>
<evidence type="ECO:0000313" key="1">
    <source>
        <dbReference type="EMBL" id="CDH54521.1"/>
    </source>
</evidence>
<dbReference type="EMBL" id="CBTN010000023">
    <property type="protein sequence ID" value="CDH54521.1"/>
    <property type="molecule type" value="Genomic_DNA"/>
</dbReference>
<reference evidence="1" key="1">
    <citation type="submission" date="2013-08" db="EMBL/GenBank/DDBJ databases">
        <title>Gene expansion shapes genome architecture in the human pathogen Lichtheimia corymbifera: an evolutionary genomics analysis in the ancient terrestrial Mucorales (Mucoromycotina).</title>
        <authorList>
            <person name="Schwartze V.U."/>
            <person name="Winter S."/>
            <person name="Shelest E."/>
            <person name="Marcet-Houben M."/>
            <person name="Horn F."/>
            <person name="Wehner S."/>
            <person name="Hoffmann K."/>
            <person name="Riege K."/>
            <person name="Sammeth M."/>
            <person name="Nowrousian M."/>
            <person name="Valiante V."/>
            <person name="Linde J."/>
            <person name="Jacobsen I.D."/>
            <person name="Marz M."/>
            <person name="Brakhage A.A."/>
            <person name="Gabaldon T."/>
            <person name="Bocker S."/>
            <person name="Voigt K."/>
        </authorList>
    </citation>
    <scope>NUCLEOTIDE SEQUENCE [LARGE SCALE GENOMIC DNA]</scope>
    <source>
        <strain evidence="1">FSU 9682</strain>
    </source>
</reference>
<evidence type="ECO:0000313" key="2">
    <source>
        <dbReference type="Proteomes" id="UP000027586"/>
    </source>
</evidence>
<dbReference type="Proteomes" id="UP000027586">
    <property type="component" value="Unassembled WGS sequence"/>
</dbReference>
<gene>
    <name evidence="1" type="ORF">LCOR_05761.1</name>
</gene>
<organism evidence="1 2">
    <name type="scientific">Lichtheimia corymbifera JMRC:FSU:9682</name>
    <dbReference type="NCBI Taxonomy" id="1263082"/>
    <lineage>
        <taxon>Eukaryota</taxon>
        <taxon>Fungi</taxon>
        <taxon>Fungi incertae sedis</taxon>
        <taxon>Mucoromycota</taxon>
        <taxon>Mucoromycotina</taxon>
        <taxon>Mucoromycetes</taxon>
        <taxon>Mucorales</taxon>
        <taxon>Lichtheimiaceae</taxon>
        <taxon>Lichtheimia</taxon>
    </lineage>
</organism>
<proteinExistence type="predicted"/>
<protein>
    <submittedName>
        <fullName evidence="1">Uncharacterized protein</fullName>
    </submittedName>
</protein>
<comment type="caution">
    <text evidence="1">The sequence shown here is derived from an EMBL/GenBank/DDBJ whole genome shotgun (WGS) entry which is preliminary data.</text>
</comment>